<dbReference type="Gene3D" id="1.10.10.60">
    <property type="entry name" value="Homeodomain-like"/>
    <property type="match status" value="1"/>
</dbReference>
<dbReference type="PROSITE" id="PS01124">
    <property type="entry name" value="HTH_ARAC_FAMILY_2"/>
    <property type="match status" value="1"/>
</dbReference>
<keyword evidence="7" id="KW-1185">Reference proteome</keyword>
<evidence type="ECO:0000313" key="6">
    <source>
        <dbReference type="EMBL" id="BBX99304.1"/>
    </source>
</evidence>
<dbReference type="Pfam" id="PF12833">
    <property type="entry name" value="HTH_18"/>
    <property type="match status" value="1"/>
</dbReference>
<feature type="domain" description="HTH araC/xylS-type" evidence="5">
    <location>
        <begin position="264"/>
        <end position="365"/>
    </location>
</feature>
<dbReference type="EMBL" id="AP022581">
    <property type="protein sequence ID" value="BBX99304.1"/>
    <property type="molecule type" value="Genomic_DNA"/>
</dbReference>
<keyword evidence="1" id="KW-0805">Transcription regulation</keyword>
<dbReference type="Proteomes" id="UP000466396">
    <property type="component" value="Chromosome"/>
</dbReference>
<dbReference type="SMART" id="SM00342">
    <property type="entry name" value="HTH_ARAC"/>
    <property type="match status" value="1"/>
</dbReference>
<protein>
    <submittedName>
        <fullName evidence="6">Transcriptional regulator</fullName>
    </submittedName>
</protein>
<sequence>MPKFPPRGAGGLASTRIVRTTTSTIGSAGPGVGGGARAATHSGPHRLAEPSGPDAIRHERFRTRDRAAAQRFLDSASTPGWEITGLARGSGVTHRRYDAGFIAVDELLSDGKVSYRIQPNDCVVVIQPRAGPVTVAGEPVNTLDSPLLVTDGIPCALQANTARLTVVTVDAKVLRTAARGRNAPLPQHIRFLNSRPQSRALVRIWDRTLDYVANTFASEDISQRPLIVAAAAHLLASAMLECFPSNVNSGVDLPGNAAVPAAFTGAVSFIQQHAGHGIGINDIAAAVRLTPRAVQYLFRQQLNTTPTEYLRRVRLHRAHRDLTSGDRSTTTVTEIAQRWGFAHAGRFAMLYRQTYGESPHDTLKN</sequence>
<dbReference type="KEGG" id="mlj:MLAC_45980"/>
<dbReference type="InterPro" id="IPR018062">
    <property type="entry name" value="HTH_AraC-typ_CS"/>
</dbReference>
<dbReference type="GO" id="GO:0043565">
    <property type="term" value="F:sequence-specific DNA binding"/>
    <property type="evidence" value="ECO:0007669"/>
    <property type="project" value="InterPro"/>
</dbReference>
<keyword evidence="2" id="KW-0238">DNA-binding</keyword>
<dbReference type="SUPFAM" id="SSF46689">
    <property type="entry name" value="Homeodomain-like"/>
    <property type="match status" value="2"/>
</dbReference>
<dbReference type="PROSITE" id="PS00041">
    <property type="entry name" value="HTH_ARAC_FAMILY_1"/>
    <property type="match status" value="1"/>
</dbReference>
<organism evidence="6 7">
    <name type="scientific">Mycobacterium lacus</name>
    <dbReference type="NCBI Taxonomy" id="169765"/>
    <lineage>
        <taxon>Bacteria</taxon>
        <taxon>Bacillati</taxon>
        <taxon>Actinomycetota</taxon>
        <taxon>Actinomycetes</taxon>
        <taxon>Mycobacteriales</taxon>
        <taxon>Mycobacteriaceae</taxon>
        <taxon>Mycobacterium</taxon>
    </lineage>
</organism>
<dbReference type="PANTHER" id="PTHR46796:SF12">
    <property type="entry name" value="HTH-TYPE DNA-BINDING TRANSCRIPTIONAL ACTIVATOR EUTR"/>
    <property type="match status" value="1"/>
</dbReference>
<dbReference type="InterPro" id="IPR050204">
    <property type="entry name" value="AraC_XylS_family_regulators"/>
</dbReference>
<dbReference type="InterPro" id="IPR009057">
    <property type="entry name" value="Homeodomain-like_sf"/>
</dbReference>
<evidence type="ECO:0000256" key="4">
    <source>
        <dbReference type="SAM" id="MobiDB-lite"/>
    </source>
</evidence>
<evidence type="ECO:0000313" key="7">
    <source>
        <dbReference type="Proteomes" id="UP000466396"/>
    </source>
</evidence>
<evidence type="ECO:0000256" key="2">
    <source>
        <dbReference type="ARBA" id="ARBA00023125"/>
    </source>
</evidence>
<name>A0A7I7NS20_9MYCO</name>
<proteinExistence type="predicted"/>
<evidence type="ECO:0000256" key="1">
    <source>
        <dbReference type="ARBA" id="ARBA00023015"/>
    </source>
</evidence>
<dbReference type="AlphaFoldDB" id="A0A7I7NS20"/>
<reference evidence="6 7" key="1">
    <citation type="journal article" date="2019" name="Emerg. Microbes Infect.">
        <title>Comprehensive subspecies identification of 175 nontuberculous mycobacteria species based on 7547 genomic profiles.</title>
        <authorList>
            <person name="Matsumoto Y."/>
            <person name="Kinjo T."/>
            <person name="Motooka D."/>
            <person name="Nabeya D."/>
            <person name="Jung N."/>
            <person name="Uechi K."/>
            <person name="Horii T."/>
            <person name="Iida T."/>
            <person name="Fujita J."/>
            <person name="Nakamura S."/>
        </authorList>
    </citation>
    <scope>NUCLEOTIDE SEQUENCE [LARGE SCALE GENOMIC DNA]</scope>
    <source>
        <strain evidence="6 7">JCM 15657</strain>
    </source>
</reference>
<feature type="region of interest" description="Disordered" evidence="4">
    <location>
        <begin position="22"/>
        <end position="54"/>
    </location>
</feature>
<dbReference type="PANTHER" id="PTHR46796">
    <property type="entry name" value="HTH-TYPE TRANSCRIPTIONAL ACTIVATOR RHAS-RELATED"/>
    <property type="match status" value="1"/>
</dbReference>
<keyword evidence="3" id="KW-0804">Transcription</keyword>
<evidence type="ECO:0000256" key="3">
    <source>
        <dbReference type="ARBA" id="ARBA00023163"/>
    </source>
</evidence>
<dbReference type="GO" id="GO:0003700">
    <property type="term" value="F:DNA-binding transcription factor activity"/>
    <property type="evidence" value="ECO:0007669"/>
    <property type="project" value="InterPro"/>
</dbReference>
<gene>
    <name evidence="6" type="ORF">MLAC_45980</name>
</gene>
<accession>A0A7I7NS20</accession>
<dbReference type="InterPro" id="IPR018060">
    <property type="entry name" value="HTH_AraC"/>
</dbReference>
<evidence type="ECO:0000259" key="5">
    <source>
        <dbReference type="PROSITE" id="PS01124"/>
    </source>
</evidence>